<proteinExistence type="predicted"/>
<feature type="compositionally biased region" description="Low complexity" evidence="1">
    <location>
        <begin position="815"/>
        <end position="843"/>
    </location>
</feature>
<feature type="region of interest" description="Disordered" evidence="1">
    <location>
        <begin position="139"/>
        <end position="160"/>
    </location>
</feature>
<feature type="compositionally biased region" description="Polar residues" evidence="1">
    <location>
        <begin position="636"/>
        <end position="648"/>
    </location>
</feature>
<feature type="compositionally biased region" description="Low complexity" evidence="1">
    <location>
        <begin position="891"/>
        <end position="909"/>
    </location>
</feature>
<dbReference type="OrthoDB" id="10691149at2759"/>
<feature type="region of interest" description="Disordered" evidence="1">
    <location>
        <begin position="749"/>
        <end position="1013"/>
    </location>
</feature>
<dbReference type="STRING" id="77166.U4TXL4"/>
<feature type="compositionally biased region" description="Low complexity" evidence="1">
    <location>
        <begin position="749"/>
        <end position="791"/>
    </location>
</feature>
<accession>U4TXL4</accession>
<feature type="region of interest" description="Disordered" evidence="1">
    <location>
        <begin position="636"/>
        <end position="667"/>
    </location>
</feature>
<feature type="region of interest" description="Disordered" evidence="1">
    <location>
        <begin position="377"/>
        <end position="588"/>
    </location>
</feature>
<feature type="compositionally biased region" description="Polar residues" evidence="1">
    <location>
        <begin position="844"/>
        <end position="857"/>
    </location>
</feature>
<feature type="compositionally biased region" description="Polar residues" evidence="1">
    <location>
        <begin position="235"/>
        <end position="246"/>
    </location>
</feature>
<dbReference type="Proteomes" id="UP000030742">
    <property type="component" value="Unassembled WGS sequence"/>
</dbReference>
<feature type="compositionally biased region" description="Low complexity" evidence="1">
    <location>
        <begin position="858"/>
        <end position="881"/>
    </location>
</feature>
<evidence type="ECO:0000313" key="2">
    <source>
        <dbReference type="EMBL" id="ERL85547.1"/>
    </source>
</evidence>
<reference evidence="2 3" key="1">
    <citation type="journal article" date="2013" name="Genome Biol.">
        <title>Draft genome of the mountain pine beetle, Dendroctonus ponderosae Hopkins, a major forest pest.</title>
        <authorList>
            <person name="Keeling C.I."/>
            <person name="Yuen M.M."/>
            <person name="Liao N.Y."/>
            <person name="Docking T.R."/>
            <person name="Chan S.K."/>
            <person name="Taylor G.A."/>
            <person name="Palmquist D.L."/>
            <person name="Jackman S.D."/>
            <person name="Nguyen A."/>
            <person name="Li M."/>
            <person name="Henderson H."/>
            <person name="Janes J.K."/>
            <person name="Zhao Y."/>
            <person name="Pandoh P."/>
            <person name="Moore R."/>
            <person name="Sperling F.A."/>
            <person name="Huber D.P."/>
            <person name="Birol I."/>
            <person name="Jones S.J."/>
            <person name="Bohlmann J."/>
        </authorList>
    </citation>
    <scope>NUCLEOTIDE SEQUENCE</scope>
</reference>
<name>U4TXL4_DENPD</name>
<dbReference type="AlphaFoldDB" id="U4TXL4"/>
<feature type="region of interest" description="Disordered" evidence="1">
    <location>
        <begin position="266"/>
        <end position="288"/>
    </location>
</feature>
<evidence type="ECO:0000256" key="1">
    <source>
        <dbReference type="SAM" id="MobiDB-lite"/>
    </source>
</evidence>
<sequence>MSEMIADATTMFIKQDMKELKKTTVEELKRFEKEKLFSKADELLSSEKSLLTKPTTTVEAEYLEAVSEDSDNLSLGAGYDDVVSVGVNQDDLPGDEMSQVRDDDMLNKASAMVEADLTTEDSSEAKALFAAADELLNDTSNWDSTNRGTQPTNLTATSAVQPHSWKVNQCLQSITSVVSEINEELKSSEQSSSESFASEEETASVSNQETTLLSTTEEPETEKNESSAASEVETALSNQVSYSQSPSTEIVESELCTLYCELEPSTTVSKPLSTGNEQFPSSAEVEQTTNNDEYYEAEDEGEENTALPPESPNTEFVGLEVLPNTKKVLNIARRTGPHHYTRVLEEHTIYNEDDEVVGVTNISKLVYISGEEFYGPTLEENEGKHTKPNAAEEFYSTETEEDEETSVKNKGENQTKSTNENQFEATTITSELESTKLSEIPEQGSSEEYSSATEKADTIQTHTLSTLSSSAEDITSSNIESTNIQESTEAGGTLNSENTQTLKQALTSEEFKSSNVSPIESSSKVGESPTTNAEVASHLSTLSSSAEDITSSNIESTSIQESTEAGGTLNSENTQIRSESQESTSTTLIASSLETTVSDSTEASIMEGQTVIVLEKDNSTSICELCNMQENQKFSNNSLEASNNTRSDAGTEESNETSKIGSSMSTELTQTVENITPEMSESGFISSTIELSENSYESDATATETQYSNISTINNGSSIESGVEEASISSSLEVGTSGITTSTETGSALEGLSHAESATSSEEAGTSLAANSDESDNTTSTETESSLGGLSHAESATSSEEVGTSLAANSDESDNTTSTDTGSSLEGLSNEESANSSEEAGTSLAANSDESDNTPSTETGSSLEGLSNEESANSSEEAGTSLAANSDESDNTTSTETGSSLEGLSNEESATPLEEAGTSLAANSDESDITTSTETGSSLEGLSNEESANSSEEVGTSLAANSDESDITPSTETESSLQEASDEESATSSLDVGSSLAANSAESDITPSTETGN</sequence>
<feature type="compositionally biased region" description="Polar residues" evidence="1">
    <location>
        <begin position="986"/>
        <end position="1013"/>
    </location>
</feature>
<feature type="compositionally biased region" description="Low complexity" evidence="1">
    <location>
        <begin position="203"/>
        <end position="216"/>
    </location>
</feature>
<feature type="region of interest" description="Disordered" evidence="1">
    <location>
        <begin position="185"/>
        <end position="246"/>
    </location>
</feature>
<evidence type="ECO:0000313" key="3">
    <source>
        <dbReference type="Proteomes" id="UP000030742"/>
    </source>
</evidence>
<gene>
    <name evidence="2" type="ORF">D910_02966</name>
</gene>
<feature type="compositionally biased region" description="Low complexity" evidence="1">
    <location>
        <begin position="929"/>
        <end position="953"/>
    </location>
</feature>
<organism evidence="2 3">
    <name type="scientific">Dendroctonus ponderosae</name>
    <name type="common">Mountain pine beetle</name>
    <dbReference type="NCBI Taxonomy" id="77166"/>
    <lineage>
        <taxon>Eukaryota</taxon>
        <taxon>Metazoa</taxon>
        <taxon>Ecdysozoa</taxon>
        <taxon>Arthropoda</taxon>
        <taxon>Hexapoda</taxon>
        <taxon>Insecta</taxon>
        <taxon>Pterygota</taxon>
        <taxon>Neoptera</taxon>
        <taxon>Endopterygota</taxon>
        <taxon>Coleoptera</taxon>
        <taxon>Polyphaga</taxon>
        <taxon>Cucujiformia</taxon>
        <taxon>Curculionidae</taxon>
        <taxon>Scolytinae</taxon>
        <taxon>Dendroctonus</taxon>
    </lineage>
</organism>
<dbReference type="EMBL" id="KB631710">
    <property type="protein sequence ID" value="ERL85547.1"/>
    <property type="molecule type" value="Genomic_DNA"/>
</dbReference>
<feature type="compositionally biased region" description="Polar residues" evidence="1">
    <location>
        <begin position="794"/>
        <end position="808"/>
    </location>
</feature>
<feature type="compositionally biased region" description="Polar residues" evidence="1">
    <location>
        <begin position="414"/>
        <end position="588"/>
    </location>
</feature>
<feature type="compositionally biased region" description="Polar residues" evidence="1">
    <location>
        <begin position="958"/>
        <end position="979"/>
    </location>
</feature>
<feature type="compositionally biased region" description="Polar residues" evidence="1">
    <location>
        <begin position="657"/>
        <end position="667"/>
    </location>
</feature>
<protein>
    <submittedName>
        <fullName evidence="2">Uncharacterized protein</fullName>
    </submittedName>
</protein>